<organism evidence="2">
    <name type="scientific">Rhipicephalus appendiculatus</name>
    <name type="common">Brown ear tick</name>
    <dbReference type="NCBI Taxonomy" id="34631"/>
    <lineage>
        <taxon>Eukaryota</taxon>
        <taxon>Metazoa</taxon>
        <taxon>Ecdysozoa</taxon>
        <taxon>Arthropoda</taxon>
        <taxon>Chelicerata</taxon>
        <taxon>Arachnida</taxon>
        <taxon>Acari</taxon>
        <taxon>Parasitiformes</taxon>
        <taxon>Ixodida</taxon>
        <taxon>Ixodoidea</taxon>
        <taxon>Ixodidae</taxon>
        <taxon>Rhipicephalinae</taxon>
        <taxon>Rhipicephalus</taxon>
        <taxon>Rhipicephalus</taxon>
    </lineage>
</organism>
<dbReference type="PROSITE" id="PS51257">
    <property type="entry name" value="PROKAR_LIPOPROTEIN"/>
    <property type="match status" value="1"/>
</dbReference>
<keyword evidence="1" id="KW-0732">Signal</keyword>
<dbReference type="AlphaFoldDB" id="A0A131YCQ7"/>
<dbReference type="EMBL" id="GEDV01012691">
    <property type="protein sequence ID" value="JAP75866.1"/>
    <property type="molecule type" value="Transcribed_RNA"/>
</dbReference>
<evidence type="ECO:0000256" key="1">
    <source>
        <dbReference type="SAM" id="SignalP"/>
    </source>
</evidence>
<reference evidence="2" key="1">
    <citation type="journal article" date="2016" name="Ticks Tick Borne Dis.">
        <title>De novo assembly and annotation of the salivary gland transcriptome of Rhipicephalus appendiculatus male and female ticks during blood feeding.</title>
        <authorList>
            <person name="de Castro M.H."/>
            <person name="de Klerk D."/>
            <person name="Pienaar R."/>
            <person name="Latif A.A."/>
            <person name="Rees D.J."/>
            <person name="Mans B.J."/>
        </authorList>
    </citation>
    <scope>NUCLEOTIDE SEQUENCE</scope>
    <source>
        <tissue evidence="2">Salivary glands</tissue>
    </source>
</reference>
<evidence type="ECO:0000313" key="2">
    <source>
        <dbReference type="EMBL" id="JAP75866.1"/>
    </source>
</evidence>
<accession>A0A131YCQ7</accession>
<name>A0A131YCQ7_RHIAP</name>
<feature type="signal peptide" evidence="1">
    <location>
        <begin position="1"/>
        <end position="21"/>
    </location>
</feature>
<sequence length="80" mass="9053">MKTTGLILLLLLSACFYISTARPQESAKPLLSARYDDMNHWCPQTCSRTGDQQCGPFCECVQDKNTKGHFCIYKGYLGKR</sequence>
<feature type="chain" id="PRO_5007284603" evidence="1">
    <location>
        <begin position="22"/>
        <end position="80"/>
    </location>
</feature>
<proteinExistence type="predicted"/>
<protein>
    <submittedName>
        <fullName evidence="2">Uncharacterized protein</fullName>
    </submittedName>
</protein>